<dbReference type="PANTHER" id="PTHR21363">
    <property type="entry name" value="PREPHENATE DEHYDROGENASE"/>
    <property type="match status" value="1"/>
</dbReference>
<dbReference type="KEGG" id="npy:NPRO_19760"/>
<dbReference type="InterPro" id="IPR002701">
    <property type="entry name" value="CM_II_prokaryot"/>
</dbReference>
<dbReference type="PROSITE" id="PS51168">
    <property type="entry name" value="CHORISMATE_MUT_2"/>
    <property type="match status" value="1"/>
</dbReference>
<keyword evidence="2" id="KW-0560">Oxidoreductase</keyword>
<dbReference type="InterPro" id="IPR036979">
    <property type="entry name" value="CM_dom_sf"/>
</dbReference>
<protein>
    <submittedName>
        <fullName evidence="5">Chorismate mutase / prephenate dehydrogenase</fullName>
    </submittedName>
</protein>
<comment type="similarity">
    <text evidence="1">Belongs to the prephenate/arogenate dehydrogenase family.</text>
</comment>
<evidence type="ECO:0000256" key="1">
    <source>
        <dbReference type="ARBA" id="ARBA00007964"/>
    </source>
</evidence>
<evidence type="ECO:0000259" key="4">
    <source>
        <dbReference type="PROSITE" id="PS51176"/>
    </source>
</evidence>
<evidence type="ECO:0000259" key="3">
    <source>
        <dbReference type="PROSITE" id="PS51168"/>
    </source>
</evidence>
<dbReference type="PANTHER" id="PTHR21363:SF0">
    <property type="entry name" value="PREPHENATE DEHYDROGENASE [NADP(+)]"/>
    <property type="match status" value="1"/>
</dbReference>
<dbReference type="Gene3D" id="3.40.50.720">
    <property type="entry name" value="NAD(P)-binding Rossmann-like Domain"/>
    <property type="match status" value="1"/>
</dbReference>
<feature type="domain" description="Chorismate mutase" evidence="3">
    <location>
        <begin position="1"/>
        <end position="91"/>
    </location>
</feature>
<dbReference type="PROSITE" id="PS51176">
    <property type="entry name" value="PDH_ADH"/>
    <property type="match status" value="1"/>
</dbReference>
<dbReference type="Gene3D" id="1.20.59.10">
    <property type="entry name" value="Chorismate mutase"/>
    <property type="match status" value="1"/>
</dbReference>
<dbReference type="Pfam" id="PF02153">
    <property type="entry name" value="PDH_N"/>
    <property type="match status" value="1"/>
</dbReference>
<dbReference type="EMBL" id="AP021858">
    <property type="protein sequence ID" value="BBO24381.1"/>
    <property type="molecule type" value="Genomic_DNA"/>
</dbReference>
<dbReference type="Gene3D" id="1.10.3660.10">
    <property type="entry name" value="6-phosphogluconate dehydrogenase C-terminal like domain"/>
    <property type="match status" value="1"/>
</dbReference>
<dbReference type="SUPFAM" id="SSF51735">
    <property type="entry name" value="NAD(P)-binding Rossmann-fold domains"/>
    <property type="match status" value="1"/>
</dbReference>
<sequence length="358" mass="39017">MSQSDFDSLRERIRLLDLELVARVAERVELARQMGELKRLQNLPTVDYAQETTVLSRARSAAQEHGLDPRVAEDLFAGLIAASVSAQEEDSLRVAAVGAGKTAVVVGGAGRMGRWMRRFLAAQGYTTRSLDTFDEPKEVALARECLHSAELIVCSTPPVATAKLYSEWSQKPPTGFVVDIASIKTPLIKPIRALQEAGGSVASIHPMFGPSTFLLRNADVVICDTGDAEAVLTVERLFQPTTARIVRLPLADHDRIMADLLSLAHATAIAFALALPESEHPVRSTTFQALRSLSAAVLRESPDVYYEIQAGNPDSLEAVERLRVALDRIVGAVRERDSAGFRRLFEEGQERAPVSPNP</sequence>
<dbReference type="InterPro" id="IPR050812">
    <property type="entry name" value="Preph/Arog_dehydrog"/>
</dbReference>
<feature type="domain" description="Prephenate/arogenate dehydrogenase" evidence="4">
    <location>
        <begin position="101"/>
        <end position="358"/>
    </location>
</feature>
<evidence type="ECO:0000256" key="2">
    <source>
        <dbReference type="ARBA" id="ARBA00023002"/>
    </source>
</evidence>
<dbReference type="GO" id="GO:0004665">
    <property type="term" value="F:prephenate dehydrogenase (NADP+) activity"/>
    <property type="evidence" value="ECO:0007669"/>
    <property type="project" value="InterPro"/>
</dbReference>
<dbReference type="InterPro" id="IPR036263">
    <property type="entry name" value="Chorismate_II_sf"/>
</dbReference>
<proteinExistence type="inferred from homology"/>
<dbReference type="AlphaFoldDB" id="A0A809SAK9"/>
<evidence type="ECO:0000313" key="5">
    <source>
        <dbReference type="EMBL" id="BBO24381.1"/>
    </source>
</evidence>
<dbReference type="SUPFAM" id="SSF48600">
    <property type="entry name" value="Chorismate mutase II"/>
    <property type="match status" value="1"/>
</dbReference>
<dbReference type="GO" id="GO:0006571">
    <property type="term" value="P:tyrosine biosynthetic process"/>
    <property type="evidence" value="ECO:0007669"/>
    <property type="project" value="InterPro"/>
</dbReference>
<dbReference type="Pfam" id="PF01817">
    <property type="entry name" value="CM_2"/>
    <property type="match status" value="1"/>
</dbReference>
<dbReference type="SMART" id="SM00830">
    <property type="entry name" value="CM_2"/>
    <property type="match status" value="1"/>
</dbReference>
<gene>
    <name evidence="5" type="ORF">NPRO_19760</name>
</gene>
<dbReference type="GO" id="GO:0008977">
    <property type="term" value="F:prephenate dehydrogenase (NAD+) activity"/>
    <property type="evidence" value="ECO:0007669"/>
    <property type="project" value="InterPro"/>
</dbReference>
<dbReference type="InterPro" id="IPR046826">
    <property type="entry name" value="PDH_N"/>
</dbReference>
<dbReference type="InterPro" id="IPR008927">
    <property type="entry name" value="6-PGluconate_DH-like_C_sf"/>
</dbReference>
<organism evidence="5 6">
    <name type="scientific">Candidatus Nitrosymbiomonas proteolyticus</name>
    <dbReference type="NCBI Taxonomy" id="2608984"/>
    <lineage>
        <taxon>Bacteria</taxon>
        <taxon>Bacillati</taxon>
        <taxon>Armatimonadota</taxon>
        <taxon>Armatimonadota incertae sedis</taxon>
        <taxon>Candidatus Nitrosymbiomonas</taxon>
    </lineage>
</organism>
<accession>A0A809SAK9</accession>
<evidence type="ECO:0000313" key="6">
    <source>
        <dbReference type="Proteomes" id="UP000662873"/>
    </source>
</evidence>
<dbReference type="InterPro" id="IPR036291">
    <property type="entry name" value="NAD(P)-bd_dom_sf"/>
</dbReference>
<dbReference type="SUPFAM" id="SSF48179">
    <property type="entry name" value="6-phosphogluconate dehydrogenase C-terminal domain-like"/>
    <property type="match status" value="1"/>
</dbReference>
<dbReference type="InterPro" id="IPR003099">
    <property type="entry name" value="Prephen_DH"/>
</dbReference>
<name>A0A809SAK9_9BACT</name>
<dbReference type="Proteomes" id="UP000662873">
    <property type="component" value="Chromosome"/>
</dbReference>
<dbReference type="GO" id="GO:0070403">
    <property type="term" value="F:NAD+ binding"/>
    <property type="evidence" value="ECO:0007669"/>
    <property type="project" value="InterPro"/>
</dbReference>
<dbReference type="GO" id="GO:0046417">
    <property type="term" value="P:chorismate metabolic process"/>
    <property type="evidence" value="ECO:0007669"/>
    <property type="project" value="InterPro"/>
</dbReference>
<dbReference type="GO" id="GO:0004106">
    <property type="term" value="F:chorismate mutase activity"/>
    <property type="evidence" value="ECO:0007669"/>
    <property type="project" value="InterPro"/>
</dbReference>
<reference evidence="5" key="1">
    <citation type="journal article" name="DNA Res.">
        <title>The physiological potential of anammox bacteria as revealed by their core genome structure.</title>
        <authorList>
            <person name="Okubo T."/>
            <person name="Toyoda A."/>
            <person name="Fukuhara K."/>
            <person name="Uchiyama I."/>
            <person name="Harigaya Y."/>
            <person name="Kuroiwa M."/>
            <person name="Suzuki T."/>
            <person name="Murakami Y."/>
            <person name="Suwa Y."/>
            <person name="Takami H."/>
        </authorList>
    </citation>
    <scope>NUCLEOTIDE SEQUENCE</scope>
    <source>
        <strain evidence="5">317325-2</strain>
    </source>
</reference>